<dbReference type="Gene3D" id="3.90.180.10">
    <property type="entry name" value="Medium-chain alcohol dehydrogenases, catalytic domain"/>
    <property type="match status" value="1"/>
</dbReference>
<name>A0A4P6JV78_KTERU</name>
<gene>
    <name evidence="4" type="ORF">EPA93_27760</name>
</gene>
<evidence type="ECO:0000259" key="3">
    <source>
        <dbReference type="SMART" id="SM00829"/>
    </source>
</evidence>
<dbReference type="KEGG" id="kbs:EPA93_27760"/>
<keyword evidence="5" id="KW-1185">Reference proteome</keyword>
<dbReference type="Pfam" id="PF08240">
    <property type="entry name" value="ADH_N"/>
    <property type="match status" value="1"/>
</dbReference>
<dbReference type="Pfam" id="PF00107">
    <property type="entry name" value="ADH_zinc_N"/>
    <property type="match status" value="1"/>
</dbReference>
<dbReference type="GO" id="GO:0070402">
    <property type="term" value="F:NADPH binding"/>
    <property type="evidence" value="ECO:0007669"/>
    <property type="project" value="TreeGrafter"/>
</dbReference>
<dbReference type="InterPro" id="IPR020843">
    <property type="entry name" value="ER"/>
</dbReference>
<dbReference type="SUPFAM" id="SSF50129">
    <property type="entry name" value="GroES-like"/>
    <property type="match status" value="1"/>
</dbReference>
<proteinExistence type="predicted"/>
<dbReference type="SMART" id="SM00829">
    <property type="entry name" value="PKS_ER"/>
    <property type="match status" value="1"/>
</dbReference>
<keyword evidence="1" id="KW-0521">NADP</keyword>
<evidence type="ECO:0000313" key="4">
    <source>
        <dbReference type="EMBL" id="QBD79568.1"/>
    </source>
</evidence>
<organism evidence="4 5">
    <name type="scientific">Ktedonosporobacter rubrisoli</name>
    <dbReference type="NCBI Taxonomy" id="2509675"/>
    <lineage>
        <taxon>Bacteria</taxon>
        <taxon>Bacillati</taxon>
        <taxon>Chloroflexota</taxon>
        <taxon>Ktedonobacteria</taxon>
        <taxon>Ktedonobacterales</taxon>
        <taxon>Ktedonosporobacteraceae</taxon>
        <taxon>Ktedonosporobacter</taxon>
    </lineage>
</organism>
<dbReference type="GO" id="GO:0016651">
    <property type="term" value="F:oxidoreductase activity, acting on NAD(P)H"/>
    <property type="evidence" value="ECO:0007669"/>
    <property type="project" value="TreeGrafter"/>
</dbReference>
<dbReference type="InterPro" id="IPR036291">
    <property type="entry name" value="NAD(P)-bd_dom_sf"/>
</dbReference>
<dbReference type="AlphaFoldDB" id="A0A4P6JV78"/>
<dbReference type="InterPro" id="IPR011032">
    <property type="entry name" value="GroES-like_sf"/>
</dbReference>
<dbReference type="OrthoDB" id="9792162at2"/>
<keyword evidence="2" id="KW-0560">Oxidoreductase</keyword>
<accession>A0A4P6JV78</accession>
<feature type="domain" description="Enoyl reductase (ER)" evidence="3">
    <location>
        <begin position="52"/>
        <end position="363"/>
    </location>
</feature>
<evidence type="ECO:0000313" key="5">
    <source>
        <dbReference type="Proteomes" id="UP000290365"/>
    </source>
</evidence>
<reference evidence="4 5" key="1">
    <citation type="submission" date="2019-01" db="EMBL/GenBank/DDBJ databases">
        <title>Ktedonosporobacter rubrisoli SCAWS-G2.</title>
        <authorList>
            <person name="Huang Y."/>
            <person name="Yan B."/>
        </authorList>
    </citation>
    <scope>NUCLEOTIDE SEQUENCE [LARGE SCALE GENOMIC DNA]</scope>
    <source>
        <strain evidence="4 5">SCAWS-G2</strain>
    </source>
</reference>
<dbReference type="PANTHER" id="PTHR48106:SF18">
    <property type="entry name" value="QUINONE OXIDOREDUCTASE PIG3"/>
    <property type="match status" value="1"/>
</dbReference>
<dbReference type="InterPro" id="IPR013154">
    <property type="entry name" value="ADH-like_N"/>
</dbReference>
<dbReference type="SUPFAM" id="SSF51735">
    <property type="entry name" value="NAD(P)-binding Rossmann-fold domains"/>
    <property type="match status" value="1"/>
</dbReference>
<sequence>MTQMGETVNLARLNEACGMKFKPWEDDISRPRTPEKAKRRLLMRSIQVRQFGLPEVLQLVEQAEPQAGAGQVVIAVEAAGVSFGDTSVRAGKYPFPLPFVPGWEVGGRVIEVGAGGDSALLGKPVVARTASGGGYSERVLAEASNVFPLPENLAVEQALGVLLAGGTAISLLKIARVAPGETVLITAASGNTGSQLIQLAKAAGAGMVIGAAGGAEKLAVVSRLGADVIVDYSQEGWVEQILNATEGKGVDVAIDAVGGTLGRQVFALVADGHGRLAVYGSSSGVEATIGLGELAMRGVTAIGALGLAMARTEQELLADMQTALREAAAGRLLAVTEQRFPLEQAARAHELIEARKHVGKVLLIP</sequence>
<dbReference type="InterPro" id="IPR013149">
    <property type="entry name" value="ADH-like_C"/>
</dbReference>
<evidence type="ECO:0000256" key="1">
    <source>
        <dbReference type="ARBA" id="ARBA00022857"/>
    </source>
</evidence>
<dbReference type="EMBL" id="CP035758">
    <property type="protein sequence ID" value="QBD79568.1"/>
    <property type="molecule type" value="Genomic_DNA"/>
</dbReference>
<evidence type="ECO:0000256" key="2">
    <source>
        <dbReference type="ARBA" id="ARBA00023002"/>
    </source>
</evidence>
<dbReference type="Proteomes" id="UP000290365">
    <property type="component" value="Chromosome"/>
</dbReference>
<dbReference type="PANTHER" id="PTHR48106">
    <property type="entry name" value="QUINONE OXIDOREDUCTASE PIG3-RELATED"/>
    <property type="match status" value="1"/>
</dbReference>
<dbReference type="Gene3D" id="3.40.50.720">
    <property type="entry name" value="NAD(P)-binding Rossmann-like Domain"/>
    <property type="match status" value="1"/>
</dbReference>
<protein>
    <submittedName>
        <fullName evidence="4">Alanine dehydrogenase</fullName>
    </submittedName>
</protein>